<name>A0A0C2IYZ1_THEKT</name>
<proteinExistence type="predicted"/>
<organism evidence="1 2">
    <name type="scientific">Thelohanellus kitauei</name>
    <name type="common">Myxosporean</name>
    <dbReference type="NCBI Taxonomy" id="669202"/>
    <lineage>
        <taxon>Eukaryota</taxon>
        <taxon>Metazoa</taxon>
        <taxon>Cnidaria</taxon>
        <taxon>Myxozoa</taxon>
        <taxon>Myxosporea</taxon>
        <taxon>Bivalvulida</taxon>
        <taxon>Platysporina</taxon>
        <taxon>Myxobolidae</taxon>
        <taxon>Thelohanellus</taxon>
    </lineage>
</organism>
<dbReference type="EMBL" id="JWZT01005140">
    <property type="protein sequence ID" value="KII62037.1"/>
    <property type="molecule type" value="Genomic_DNA"/>
</dbReference>
<reference evidence="1 2" key="1">
    <citation type="journal article" date="2014" name="Genome Biol. Evol.">
        <title>The genome of the myxosporean Thelohanellus kitauei shows adaptations to nutrient acquisition within its fish host.</title>
        <authorList>
            <person name="Yang Y."/>
            <person name="Xiong J."/>
            <person name="Zhou Z."/>
            <person name="Huo F."/>
            <person name="Miao W."/>
            <person name="Ran C."/>
            <person name="Liu Y."/>
            <person name="Zhang J."/>
            <person name="Feng J."/>
            <person name="Wang M."/>
            <person name="Wang M."/>
            <person name="Wang L."/>
            <person name="Yao B."/>
        </authorList>
    </citation>
    <scope>NUCLEOTIDE SEQUENCE [LARGE SCALE GENOMIC DNA]</scope>
    <source>
        <strain evidence="1">Wuqing</strain>
    </source>
</reference>
<comment type="caution">
    <text evidence="1">The sequence shown here is derived from an EMBL/GenBank/DDBJ whole genome shotgun (WGS) entry which is preliminary data.</text>
</comment>
<dbReference type="OrthoDB" id="10068017at2759"/>
<sequence>MEIEELIMDPENADVYYCPRLSTKNCRCVEEFVKKHCWMNANLGTPADAIKLLKDLRKEALGLSNERFTRNEFKKINDNGTRLKFRGTGRIKSKKYVQYIVETRGKLRSHGICEIAAQNILKYSSKIIYSNLKYDYEKTNDLIADEKSNLKRNNKLLPIEELMEVRCCQNKCTNKLKNNVTFYSKLRSDAKTSL</sequence>
<dbReference type="AlphaFoldDB" id="A0A0C2IYZ1"/>
<dbReference type="Proteomes" id="UP000031668">
    <property type="component" value="Unassembled WGS sequence"/>
</dbReference>
<keyword evidence="2" id="KW-1185">Reference proteome</keyword>
<evidence type="ECO:0000313" key="2">
    <source>
        <dbReference type="Proteomes" id="UP000031668"/>
    </source>
</evidence>
<gene>
    <name evidence="1" type="ORF">RF11_09389</name>
</gene>
<evidence type="ECO:0000313" key="1">
    <source>
        <dbReference type="EMBL" id="KII62037.1"/>
    </source>
</evidence>
<accession>A0A0C2IYZ1</accession>
<protein>
    <submittedName>
        <fullName evidence="1">Uncharacterized protein</fullName>
    </submittedName>
</protein>